<dbReference type="Pfam" id="PF12821">
    <property type="entry name" value="ThrE_2"/>
    <property type="match status" value="1"/>
</dbReference>
<feature type="domain" description="Threonine/serine exporter-like N-terminal" evidence="7">
    <location>
        <begin position="7"/>
        <end position="93"/>
    </location>
</feature>
<dbReference type="PANTHER" id="PTHR31082">
    <property type="entry name" value="PHEROMONE-REGULATED MEMBRANE PROTEIN 10"/>
    <property type="match status" value="1"/>
</dbReference>
<keyword evidence="3 6" id="KW-1133">Transmembrane helix</keyword>
<accession>A0A7S3H365</accession>
<dbReference type="GO" id="GO:0016020">
    <property type="term" value="C:membrane"/>
    <property type="evidence" value="ECO:0007669"/>
    <property type="project" value="UniProtKB-SubCell"/>
</dbReference>
<dbReference type="AlphaFoldDB" id="A0A7S3H365"/>
<gene>
    <name evidence="9" type="ORF">SELO1098_LOCUS12730</name>
</gene>
<evidence type="ECO:0000259" key="7">
    <source>
        <dbReference type="Pfam" id="PF06738"/>
    </source>
</evidence>
<feature type="transmembrane region" description="Helical" evidence="6">
    <location>
        <begin position="171"/>
        <end position="189"/>
    </location>
</feature>
<evidence type="ECO:0000256" key="4">
    <source>
        <dbReference type="ARBA" id="ARBA00023136"/>
    </source>
</evidence>
<organism evidence="9">
    <name type="scientific">Spumella elongata</name>
    <dbReference type="NCBI Taxonomy" id="89044"/>
    <lineage>
        <taxon>Eukaryota</taxon>
        <taxon>Sar</taxon>
        <taxon>Stramenopiles</taxon>
        <taxon>Ochrophyta</taxon>
        <taxon>Chrysophyceae</taxon>
        <taxon>Chromulinales</taxon>
        <taxon>Chromulinaceae</taxon>
        <taxon>Spumella</taxon>
    </lineage>
</organism>
<evidence type="ECO:0000259" key="8">
    <source>
        <dbReference type="Pfam" id="PF12821"/>
    </source>
</evidence>
<feature type="transmembrane region" description="Helical" evidence="6">
    <location>
        <begin position="79"/>
        <end position="104"/>
    </location>
</feature>
<dbReference type="GO" id="GO:0022857">
    <property type="term" value="F:transmembrane transporter activity"/>
    <property type="evidence" value="ECO:0007669"/>
    <property type="project" value="InterPro"/>
</dbReference>
<sequence length="294" mass="31970">MVASIEQFSTISPAFSRMFEFTATFASSMIIRAISAHYRHICYDAVVVSSIVYYLQGAGITIGFVDVMTKDIISGTTQVMLGILISAMIGFAMDLSTSTYAEIVDRSYSDVMQDSVCGNAVGPNWYPFMFVLVIVGFGILLESHIVQFPAMMFVAGCCYVVYYYLEMLTNNEIATVVAAFTASFLANLYSRRSGRVAIVYTIPAIFLLVPDSMENSAFYSVLLDQKGSPALTFAVVSSALSIAVGIFAGSVLVPVPDVDEIFRNAYAAFPGAHRSHSGSPTSRKHIYVNSGLKY</sequence>
<dbReference type="InterPro" id="IPR024528">
    <property type="entry name" value="ThrE_2"/>
</dbReference>
<dbReference type="EMBL" id="HBIC01025727">
    <property type="protein sequence ID" value="CAE0283895.1"/>
    <property type="molecule type" value="Transcribed_RNA"/>
</dbReference>
<feature type="transmembrane region" description="Helical" evidence="6">
    <location>
        <begin position="196"/>
        <end position="213"/>
    </location>
</feature>
<evidence type="ECO:0000256" key="6">
    <source>
        <dbReference type="SAM" id="Phobius"/>
    </source>
</evidence>
<keyword evidence="4 6" id="KW-0472">Membrane</keyword>
<evidence type="ECO:0000313" key="9">
    <source>
        <dbReference type="EMBL" id="CAE0283895.1"/>
    </source>
</evidence>
<feature type="domain" description="Threonine/Serine exporter ThrE" evidence="8">
    <location>
        <begin position="130"/>
        <end position="250"/>
    </location>
</feature>
<name>A0A7S3H365_9STRA</name>
<protein>
    <submittedName>
        <fullName evidence="9">Uncharacterized protein</fullName>
    </submittedName>
</protein>
<feature type="transmembrane region" description="Helical" evidence="6">
    <location>
        <begin position="45"/>
        <end position="67"/>
    </location>
</feature>
<feature type="transmembrane region" description="Helical" evidence="6">
    <location>
        <begin position="233"/>
        <end position="253"/>
    </location>
</feature>
<dbReference type="PANTHER" id="PTHR31082:SF4">
    <property type="entry name" value="PHEROMONE-REGULATED MEMBRANE PROTEIN 10"/>
    <property type="match status" value="1"/>
</dbReference>
<keyword evidence="2 6" id="KW-0812">Transmembrane</keyword>
<dbReference type="InterPro" id="IPR051361">
    <property type="entry name" value="ThrE/Ser_Exporter"/>
</dbReference>
<feature type="transmembrane region" description="Helical" evidence="6">
    <location>
        <begin position="148"/>
        <end position="165"/>
    </location>
</feature>
<evidence type="ECO:0000256" key="3">
    <source>
        <dbReference type="ARBA" id="ARBA00022989"/>
    </source>
</evidence>
<feature type="transmembrane region" description="Helical" evidence="6">
    <location>
        <begin position="124"/>
        <end position="141"/>
    </location>
</feature>
<dbReference type="InterPro" id="IPR010619">
    <property type="entry name" value="ThrE-like_N"/>
</dbReference>
<evidence type="ECO:0000256" key="2">
    <source>
        <dbReference type="ARBA" id="ARBA00022692"/>
    </source>
</evidence>
<dbReference type="Pfam" id="PF06738">
    <property type="entry name" value="ThrE"/>
    <property type="match status" value="1"/>
</dbReference>
<comment type="subcellular location">
    <subcellularLocation>
        <location evidence="1">Membrane</location>
        <topology evidence="1">Multi-pass membrane protein</topology>
    </subcellularLocation>
</comment>
<comment type="similarity">
    <text evidence="5">Belongs to the ThrE exporter (TC 2.A.79) family.</text>
</comment>
<evidence type="ECO:0000256" key="5">
    <source>
        <dbReference type="ARBA" id="ARBA00034125"/>
    </source>
</evidence>
<evidence type="ECO:0000256" key="1">
    <source>
        <dbReference type="ARBA" id="ARBA00004141"/>
    </source>
</evidence>
<proteinExistence type="inferred from homology"/>
<reference evidence="9" key="1">
    <citation type="submission" date="2021-01" db="EMBL/GenBank/DDBJ databases">
        <authorList>
            <person name="Corre E."/>
            <person name="Pelletier E."/>
            <person name="Niang G."/>
            <person name="Scheremetjew M."/>
            <person name="Finn R."/>
            <person name="Kale V."/>
            <person name="Holt S."/>
            <person name="Cochrane G."/>
            <person name="Meng A."/>
            <person name="Brown T."/>
            <person name="Cohen L."/>
        </authorList>
    </citation>
    <scope>NUCLEOTIDE SEQUENCE</scope>
    <source>
        <strain evidence="9">CCAP 955/1</strain>
    </source>
</reference>
<feature type="transmembrane region" description="Helical" evidence="6">
    <location>
        <begin position="21"/>
        <end position="39"/>
    </location>
</feature>